<proteinExistence type="predicted"/>
<reference evidence="1" key="1">
    <citation type="submission" date="2021-12" db="EMBL/GenBank/DDBJ databases">
        <title>Convergent genome expansion in fungi linked to evolution of root-endophyte symbiosis.</title>
        <authorList>
            <consortium name="DOE Joint Genome Institute"/>
            <person name="Ke Y.-H."/>
            <person name="Bonito G."/>
            <person name="Liao H.-L."/>
            <person name="Looney B."/>
            <person name="Rojas-Flechas A."/>
            <person name="Nash J."/>
            <person name="Hameed K."/>
            <person name="Schadt C."/>
            <person name="Martin F."/>
            <person name="Crous P.W."/>
            <person name="Miettinen O."/>
            <person name="Magnuson J.K."/>
            <person name="Labbe J."/>
            <person name="Jacobson D."/>
            <person name="Doktycz M.J."/>
            <person name="Veneault-Fourrey C."/>
            <person name="Kuo A."/>
            <person name="Mondo S."/>
            <person name="Calhoun S."/>
            <person name="Riley R."/>
            <person name="Ohm R."/>
            <person name="LaButti K."/>
            <person name="Andreopoulos B."/>
            <person name="Pangilinan J."/>
            <person name="Nolan M."/>
            <person name="Tritt A."/>
            <person name="Clum A."/>
            <person name="Lipzen A."/>
            <person name="Daum C."/>
            <person name="Barry K."/>
            <person name="Grigoriev I.V."/>
            <person name="Vilgalys R."/>
        </authorList>
    </citation>
    <scope>NUCLEOTIDE SEQUENCE</scope>
    <source>
        <strain evidence="1">PMI_201</strain>
    </source>
</reference>
<dbReference type="AlphaFoldDB" id="A0AAD4KI31"/>
<dbReference type="GeneID" id="70247212"/>
<dbReference type="EMBL" id="JAJTJA010000010">
    <property type="protein sequence ID" value="KAH8692947.1"/>
    <property type="molecule type" value="Genomic_DNA"/>
</dbReference>
<comment type="caution">
    <text evidence="1">The sequence shown here is derived from an EMBL/GenBank/DDBJ whole genome shotgun (WGS) entry which is preliminary data.</text>
</comment>
<name>A0AAD4KI31_9EURO</name>
<dbReference type="RefSeq" id="XP_046068820.1">
    <property type="nucleotide sequence ID" value="XM_046216925.1"/>
</dbReference>
<keyword evidence="2" id="KW-1185">Reference proteome</keyword>
<protein>
    <submittedName>
        <fullName evidence="1">Uncharacterized protein</fullName>
    </submittedName>
</protein>
<evidence type="ECO:0000313" key="2">
    <source>
        <dbReference type="Proteomes" id="UP001201262"/>
    </source>
</evidence>
<organism evidence="1 2">
    <name type="scientific">Talaromyces proteolyticus</name>
    <dbReference type="NCBI Taxonomy" id="1131652"/>
    <lineage>
        <taxon>Eukaryota</taxon>
        <taxon>Fungi</taxon>
        <taxon>Dikarya</taxon>
        <taxon>Ascomycota</taxon>
        <taxon>Pezizomycotina</taxon>
        <taxon>Eurotiomycetes</taxon>
        <taxon>Eurotiomycetidae</taxon>
        <taxon>Eurotiales</taxon>
        <taxon>Trichocomaceae</taxon>
        <taxon>Talaromyces</taxon>
        <taxon>Talaromyces sect. Bacilispori</taxon>
    </lineage>
</organism>
<gene>
    <name evidence="1" type="ORF">BGW36DRAFT_385576</name>
</gene>
<sequence length="88" mass="10240">MLKDGDKPISKTEAARQTSNAFQMVIANFYSYKTGNAVNKFLAFSHFGPVSDEYCEPRYGGRRSYFENDPSLRQWRMQMARMSSQLPW</sequence>
<evidence type="ECO:0000313" key="1">
    <source>
        <dbReference type="EMBL" id="KAH8692947.1"/>
    </source>
</evidence>
<accession>A0AAD4KI31</accession>
<dbReference type="Proteomes" id="UP001201262">
    <property type="component" value="Unassembled WGS sequence"/>
</dbReference>